<keyword evidence="1" id="KW-0808">Transferase</keyword>
<sequence length="188" mass="21107">MPAATVEDLSAARRILFHGVTGSGKSTAATRLGAVLDLPVIHVDDEIGWLPGWEMRDVDEQIALADRISSGAAWILDSAYGSYRTMVAERADLIVGLDYSRALTGRRLLRRTLSRNVRRTPVCNGNRETWARTLGKDSILRWHAQTFDRRRAWIRAHQADPEGTPVLRLTHPRQWELVLSQMSGARRG</sequence>
<keyword evidence="1" id="KW-0418">Kinase</keyword>
<proteinExistence type="predicted"/>
<reference evidence="1" key="2">
    <citation type="submission" date="2021-04" db="EMBL/GenBank/DDBJ databases">
        <authorList>
            <person name="Gilroy R."/>
        </authorList>
    </citation>
    <scope>NUCLEOTIDE SEQUENCE</scope>
    <source>
        <strain evidence="1">ChiHjej13B12-24818</strain>
    </source>
</reference>
<dbReference type="Gene3D" id="3.40.50.300">
    <property type="entry name" value="P-loop containing nucleotide triphosphate hydrolases"/>
    <property type="match status" value="1"/>
</dbReference>
<dbReference type="InterPro" id="IPR027417">
    <property type="entry name" value="P-loop_NTPase"/>
</dbReference>
<name>A0A9D2LAI7_9MICO</name>
<evidence type="ECO:0000313" key="2">
    <source>
        <dbReference type="Proteomes" id="UP000823823"/>
    </source>
</evidence>
<dbReference type="PANTHER" id="PTHR37816:SF1">
    <property type="entry name" value="TOXIN"/>
    <property type="match status" value="1"/>
</dbReference>
<comment type="caution">
    <text evidence="1">The sequence shown here is derived from an EMBL/GenBank/DDBJ whole genome shotgun (WGS) entry which is preliminary data.</text>
</comment>
<dbReference type="PANTHER" id="PTHR37816">
    <property type="entry name" value="YALI0E33011P"/>
    <property type="match status" value="1"/>
</dbReference>
<dbReference type="SUPFAM" id="SSF52540">
    <property type="entry name" value="P-loop containing nucleoside triphosphate hydrolases"/>
    <property type="match status" value="1"/>
</dbReference>
<evidence type="ECO:0000313" key="1">
    <source>
        <dbReference type="EMBL" id="HJB09032.1"/>
    </source>
</evidence>
<gene>
    <name evidence="1" type="ORF">H9786_00655</name>
</gene>
<organism evidence="1 2">
    <name type="scientific">Candidatus Brachybacterium merdavium</name>
    <dbReference type="NCBI Taxonomy" id="2838513"/>
    <lineage>
        <taxon>Bacteria</taxon>
        <taxon>Bacillati</taxon>
        <taxon>Actinomycetota</taxon>
        <taxon>Actinomycetes</taxon>
        <taxon>Micrococcales</taxon>
        <taxon>Dermabacteraceae</taxon>
        <taxon>Brachybacterium</taxon>
    </lineage>
</organism>
<dbReference type="GO" id="GO:0016301">
    <property type="term" value="F:kinase activity"/>
    <property type="evidence" value="ECO:0007669"/>
    <property type="project" value="UniProtKB-KW"/>
</dbReference>
<dbReference type="InterPro" id="IPR052922">
    <property type="entry name" value="Cytidylate_Kinase-2"/>
</dbReference>
<reference evidence="1" key="1">
    <citation type="journal article" date="2021" name="PeerJ">
        <title>Extensive microbial diversity within the chicken gut microbiome revealed by metagenomics and culture.</title>
        <authorList>
            <person name="Gilroy R."/>
            <person name="Ravi A."/>
            <person name="Getino M."/>
            <person name="Pursley I."/>
            <person name="Horton D.L."/>
            <person name="Alikhan N.F."/>
            <person name="Baker D."/>
            <person name="Gharbi K."/>
            <person name="Hall N."/>
            <person name="Watson M."/>
            <person name="Adriaenssens E.M."/>
            <person name="Foster-Nyarko E."/>
            <person name="Jarju S."/>
            <person name="Secka A."/>
            <person name="Antonio M."/>
            <person name="Oren A."/>
            <person name="Chaudhuri R.R."/>
            <person name="La Ragione R."/>
            <person name="Hildebrand F."/>
            <person name="Pallen M.J."/>
        </authorList>
    </citation>
    <scope>NUCLEOTIDE SEQUENCE</scope>
    <source>
        <strain evidence="1">ChiHjej13B12-24818</strain>
    </source>
</reference>
<dbReference type="AlphaFoldDB" id="A0A9D2LAI7"/>
<accession>A0A9D2LAI7</accession>
<dbReference type="EMBL" id="DWZH01000007">
    <property type="protein sequence ID" value="HJB09032.1"/>
    <property type="molecule type" value="Genomic_DNA"/>
</dbReference>
<protein>
    <submittedName>
        <fullName evidence="1">Adenylate kinase</fullName>
    </submittedName>
</protein>
<dbReference type="Proteomes" id="UP000823823">
    <property type="component" value="Unassembled WGS sequence"/>
</dbReference>